<keyword evidence="11" id="KW-0472">Membrane</keyword>
<accession>A0A7D5LZX3</accession>
<dbReference type="GO" id="GO:0050421">
    <property type="term" value="F:nitrite reductase (NO-forming) activity"/>
    <property type="evidence" value="ECO:0007669"/>
    <property type="project" value="UniProtKB-EC"/>
</dbReference>
<dbReference type="SUPFAM" id="SSF49503">
    <property type="entry name" value="Cupredoxins"/>
    <property type="match status" value="3"/>
</dbReference>
<gene>
    <name evidence="15" type="ORF">C5F47_02270</name>
</gene>
<dbReference type="RefSeq" id="WP_179361304.1">
    <property type="nucleotide sequence ID" value="NZ_CP026993.1"/>
</dbReference>
<dbReference type="Pfam" id="PF07732">
    <property type="entry name" value="Cu-oxidase_3"/>
    <property type="match status" value="1"/>
</dbReference>
<dbReference type="EC" id="1.7.2.1" evidence="3"/>
<evidence type="ECO:0000313" key="15">
    <source>
        <dbReference type="EMBL" id="QLH02471.1"/>
    </source>
</evidence>
<dbReference type="InterPro" id="IPR011707">
    <property type="entry name" value="Cu-oxidase-like_N"/>
</dbReference>
<dbReference type="PANTHER" id="PTHR36507:SF1">
    <property type="entry name" value="BLL1555 PROTEIN"/>
    <property type="match status" value="1"/>
</dbReference>
<evidence type="ECO:0000259" key="13">
    <source>
        <dbReference type="Pfam" id="PF07731"/>
    </source>
</evidence>
<keyword evidence="16" id="KW-1185">Reference proteome</keyword>
<name>A0A7D5LZX3_9ARCH</name>
<dbReference type="AlphaFoldDB" id="A0A7D5LZX3"/>
<evidence type="ECO:0000259" key="12">
    <source>
        <dbReference type="Pfam" id="PF00127"/>
    </source>
</evidence>
<organism evidence="15 16">
    <name type="scientific">Nitrosopumilus cobalaminigenes</name>
    <dbReference type="NCBI Taxonomy" id="1470066"/>
    <lineage>
        <taxon>Archaea</taxon>
        <taxon>Nitrososphaerota</taxon>
        <taxon>Nitrososphaeria</taxon>
        <taxon>Nitrosopumilales</taxon>
        <taxon>Nitrosopumilaceae</taxon>
        <taxon>Nitrosopumilus</taxon>
    </lineage>
</organism>
<dbReference type="KEGG" id="ncl:C5F47_02270"/>
<evidence type="ECO:0000256" key="10">
    <source>
        <dbReference type="PIRSR" id="PIRSR601287-1"/>
    </source>
</evidence>
<evidence type="ECO:0000256" key="7">
    <source>
        <dbReference type="ARBA" id="ARBA00023002"/>
    </source>
</evidence>
<evidence type="ECO:0000256" key="6">
    <source>
        <dbReference type="ARBA" id="ARBA00022737"/>
    </source>
</evidence>
<dbReference type="Pfam" id="PF07731">
    <property type="entry name" value="Cu-oxidase_2"/>
    <property type="match status" value="1"/>
</dbReference>
<comment type="subunit">
    <text evidence="2">Homotrimer.</text>
</comment>
<dbReference type="Gene3D" id="2.60.40.420">
    <property type="entry name" value="Cupredoxins - blue copper proteins"/>
    <property type="match status" value="2"/>
</dbReference>
<evidence type="ECO:0000256" key="8">
    <source>
        <dbReference type="ARBA" id="ARBA00023008"/>
    </source>
</evidence>
<evidence type="ECO:0000256" key="9">
    <source>
        <dbReference type="ARBA" id="ARBA00049340"/>
    </source>
</evidence>
<feature type="domain" description="Plastocyanin-like" evidence="13">
    <location>
        <begin position="196"/>
        <end position="287"/>
    </location>
</feature>
<comment type="catalytic activity">
    <reaction evidence="9">
        <text>nitric oxide + Fe(III)-[cytochrome c] + H2O = Fe(II)-[cytochrome c] + nitrite + 2 H(+)</text>
        <dbReference type="Rhea" id="RHEA:15233"/>
        <dbReference type="Rhea" id="RHEA-COMP:10350"/>
        <dbReference type="Rhea" id="RHEA-COMP:14399"/>
        <dbReference type="ChEBI" id="CHEBI:15377"/>
        <dbReference type="ChEBI" id="CHEBI:15378"/>
        <dbReference type="ChEBI" id="CHEBI:16301"/>
        <dbReference type="ChEBI" id="CHEBI:16480"/>
        <dbReference type="ChEBI" id="CHEBI:29033"/>
        <dbReference type="ChEBI" id="CHEBI:29034"/>
        <dbReference type="EC" id="1.7.2.1"/>
    </reaction>
</comment>
<feature type="binding site" description="type 1 copper site" evidence="10">
    <location>
        <position position="159"/>
    </location>
    <ligand>
        <name>Cu cation</name>
        <dbReference type="ChEBI" id="CHEBI:23378"/>
        <label>1</label>
    </ligand>
</feature>
<dbReference type="GeneID" id="56058806"/>
<evidence type="ECO:0000256" key="1">
    <source>
        <dbReference type="ARBA" id="ARBA00001960"/>
    </source>
</evidence>
<evidence type="ECO:0000259" key="14">
    <source>
        <dbReference type="Pfam" id="PF07732"/>
    </source>
</evidence>
<dbReference type="InterPro" id="IPR000923">
    <property type="entry name" value="BlueCu_1"/>
</dbReference>
<evidence type="ECO:0000256" key="2">
    <source>
        <dbReference type="ARBA" id="ARBA00011233"/>
    </source>
</evidence>
<feature type="transmembrane region" description="Helical" evidence="11">
    <location>
        <begin position="7"/>
        <end position="25"/>
    </location>
</feature>
<dbReference type="OrthoDB" id="12293at2157"/>
<dbReference type="CDD" id="cd11024">
    <property type="entry name" value="CuRO_1_2DMCO_NIR_like"/>
    <property type="match status" value="1"/>
</dbReference>
<comment type="cofactor">
    <cofactor evidence="10">
        <name>Cu(2+)</name>
        <dbReference type="ChEBI" id="CHEBI:29036"/>
    </cofactor>
</comment>
<keyword evidence="5 10" id="KW-0479">Metal-binding</keyword>
<dbReference type="InterPro" id="IPR008972">
    <property type="entry name" value="Cupredoxin"/>
</dbReference>
<proteinExistence type="predicted"/>
<feature type="binding site" description="type 1 copper site" evidence="10">
    <location>
        <position position="110"/>
    </location>
    <ligand>
        <name>Cu cation</name>
        <dbReference type="ChEBI" id="CHEBI:23378"/>
        <label>1</label>
    </ligand>
</feature>
<reference evidence="15 16" key="1">
    <citation type="submission" date="2018-02" db="EMBL/GenBank/DDBJ databases">
        <title>Complete genome of Nitrosopumilus cobalaminigenes HCA1.</title>
        <authorList>
            <person name="Qin W."/>
            <person name="Zheng Y."/>
            <person name="Stahl D.A."/>
        </authorList>
    </citation>
    <scope>NUCLEOTIDE SEQUENCE [LARGE SCALE GENOMIC DNA]</scope>
    <source>
        <strain evidence="15 16">HCA1</strain>
    </source>
</reference>
<evidence type="ECO:0000256" key="11">
    <source>
        <dbReference type="SAM" id="Phobius"/>
    </source>
</evidence>
<feature type="binding site" description="type 1 copper site" evidence="10">
    <location>
        <position position="146"/>
    </location>
    <ligand>
        <name>Cu cation</name>
        <dbReference type="ChEBI" id="CHEBI:23378"/>
        <label>1</label>
    </ligand>
</feature>
<dbReference type="InterPro" id="IPR011706">
    <property type="entry name" value="Cu-oxidase_C"/>
</dbReference>
<dbReference type="InterPro" id="IPR001287">
    <property type="entry name" value="NO2-reductase_Cu"/>
</dbReference>
<keyword evidence="11" id="KW-0812">Transmembrane</keyword>
<evidence type="ECO:0000256" key="3">
    <source>
        <dbReference type="ARBA" id="ARBA00011882"/>
    </source>
</evidence>
<comment type="cofactor">
    <cofactor evidence="1 10">
        <name>Cu(+)</name>
        <dbReference type="ChEBI" id="CHEBI:49552"/>
    </cofactor>
</comment>
<keyword evidence="8 10" id="KW-0186">Copper</keyword>
<sequence>MKQNTTMFVIVGVIIGFSIAFVAFIQSPEIQTTTAESSEIYPKFTNPNPKTLSYTLIAQDAKIEVSPGVQAKVWTYNGTVPAPTLRFSEGDDVTVKFVNETPYAHTIHFHGTHDSTNDGVFPQIMPGEEYTYHFVAHEAGMFMYHCHAFPTSEHVRMGMFGAMIIDPAIRPMEPAREYFFTLSEFDPNNALEYFTEFYPVNGYANQYMDNPIQVVSGELTRFYVMGVGGVLQSPFHVHSTIMKVYPSGILWNEPYFAQTHLIGNGDTAIIEATWDTPGKYLFHVHGIQEERGSMAIIEVLEDASSLSEIQTPSNNKGSYSMIEWQEDLIRTLEQPKLITYDNLGEAKVIDAPKIKTDKVIIVKDSWNPDVVESYDPTAIEIASGTTVTWTNEDFVIHTVTDDENTFDSGFIQAGKTWSNTFEKSGEYGYLCTLHPWMKGTVSVN</sequence>
<evidence type="ECO:0000313" key="16">
    <source>
        <dbReference type="Proteomes" id="UP000509771"/>
    </source>
</evidence>
<dbReference type="EMBL" id="CP026993">
    <property type="protein sequence ID" value="QLH02471.1"/>
    <property type="molecule type" value="Genomic_DNA"/>
</dbReference>
<dbReference type="PRINTS" id="PR00695">
    <property type="entry name" value="CUNO2RDTASE"/>
</dbReference>
<dbReference type="GO" id="GO:0009055">
    <property type="term" value="F:electron transfer activity"/>
    <property type="evidence" value="ECO:0007669"/>
    <property type="project" value="InterPro"/>
</dbReference>
<keyword evidence="7" id="KW-0560">Oxidoreductase</keyword>
<keyword evidence="6" id="KW-0677">Repeat</keyword>
<dbReference type="Pfam" id="PF00127">
    <property type="entry name" value="Copper-bind"/>
    <property type="match status" value="1"/>
</dbReference>
<feature type="binding site" description="type 1 copper site" evidence="10">
    <location>
        <position position="105"/>
    </location>
    <ligand>
        <name>Cu cation</name>
        <dbReference type="ChEBI" id="CHEBI:23378"/>
        <label>1</label>
    </ligand>
</feature>
<feature type="binding site" description="type 1 copper site" evidence="10">
    <location>
        <position position="285"/>
    </location>
    <ligand>
        <name>Cu cation</name>
        <dbReference type="ChEBI" id="CHEBI:23378"/>
        <label>1</label>
    </ligand>
</feature>
<dbReference type="Proteomes" id="UP000509771">
    <property type="component" value="Chromosome"/>
</dbReference>
<feature type="binding site" description="type 1 copper site" evidence="10">
    <location>
        <position position="154"/>
    </location>
    <ligand>
        <name>Cu cation</name>
        <dbReference type="ChEBI" id="CHEBI:23378"/>
        <label>1</label>
    </ligand>
</feature>
<feature type="binding site" description="type 1 copper site" evidence="10">
    <location>
        <position position="145"/>
    </location>
    <ligand>
        <name>Cu cation</name>
        <dbReference type="ChEBI" id="CHEBI:23378"/>
        <label>1</label>
    </ligand>
</feature>
<keyword evidence="11" id="KW-1133">Transmembrane helix</keyword>
<feature type="domain" description="Plastocyanin-like" evidence="14">
    <location>
        <begin position="60"/>
        <end position="167"/>
    </location>
</feature>
<dbReference type="GO" id="GO:0005507">
    <property type="term" value="F:copper ion binding"/>
    <property type="evidence" value="ECO:0007669"/>
    <property type="project" value="InterPro"/>
</dbReference>
<evidence type="ECO:0000256" key="5">
    <source>
        <dbReference type="ARBA" id="ARBA00022723"/>
    </source>
</evidence>
<evidence type="ECO:0000256" key="4">
    <source>
        <dbReference type="ARBA" id="ARBA00017290"/>
    </source>
</evidence>
<protein>
    <recommendedName>
        <fullName evidence="4">Copper-containing nitrite reductase</fullName>
        <ecNumber evidence="3">1.7.2.1</ecNumber>
    </recommendedName>
</protein>
<feature type="domain" description="Blue (type 1) copper" evidence="12">
    <location>
        <begin position="373"/>
        <end position="444"/>
    </location>
</feature>
<dbReference type="PANTHER" id="PTHR36507">
    <property type="entry name" value="BLL1555 PROTEIN"/>
    <property type="match status" value="1"/>
</dbReference>
<dbReference type="InterPro" id="IPR052721">
    <property type="entry name" value="ET_Amicyanin"/>
</dbReference>